<gene>
    <name evidence="2" type="ORF">FTV88_0149</name>
</gene>
<dbReference type="RefSeq" id="WP_153723920.1">
    <property type="nucleotide sequence ID" value="NZ_CP045875.1"/>
</dbReference>
<dbReference type="OrthoDB" id="1625520at2"/>
<keyword evidence="3" id="KW-1185">Reference proteome</keyword>
<dbReference type="AlphaFoldDB" id="A0A5Q2MVU6"/>
<name>A0A5Q2MVU6_9FIRM</name>
<sequence length="497" mass="58650">MNDSLHINILPFLVETVSGNTEIYQTIDRIYEKDKSKFHQLARESEFYNHEAVISSSLQREIYGKKVLGILLDESNNEKNILELVRKGWKRIYGWVKANQRIDAEYLMKVLFREKSQQGSEPSDCEINGWTAIIIVTSRAMGKEIVETDGYNKILNIMNARLWFLEGHQRYSFERLSLDEKQKVQRIKKEVYKYAGVSSDYYEIREAKNPEILNWYQAYAFLFDVEKLSSSIVEEVNLSEEDINCILGTYYIRFRNQNKDEASKYFMGAHIIMGLLKAYKKAKKEYWKNNNETNYLDIEALHQELDQLHEEKRNLEKRLYQVEEKNSQLVRKVESEYKRAYGESRDKLRELENENTKLKKQLTTDQQEAHELRELFFRLDSSEEDFITNESTVDLSAVRGVIVGGHERWQTKMREKLKEWRFVSTDALNVDVSILNQAEIIFFFTGYLNHAMYDKLITEAKKLDVPVGYLSAVNEEASLKEISEQVERNSKRSPYSY</sequence>
<evidence type="ECO:0000256" key="1">
    <source>
        <dbReference type="SAM" id="Coils"/>
    </source>
</evidence>
<evidence type="ECO:0000313" key="2">
    <source>
        <dbReference type="EMBL" id="QGG46328.1"/>
    </source>
</evidence>
<dbReference type="Proteomes" id="UP000366051">
    <property type="component" value="Chromosome"/>
</dbReference>
<dbReference type="EMBL" id="CP045875">
    <property type="protein sequence ID" value="QGG46328.1"/>
    <property type="molecule type" value="Genomic_DNA"/>
</dbReference>
<accession>A0A5Q2MVU6</accession>
<keyword evidence="1" id="KW-0175">Coiled coil</keyword>
<protein>
    <recommendedName>
        <fullName evidence="4">DUF2325 domain-containing protein</fullName>
    </recommendedName>
</protein>
<dbReference type="KEGG" id="hcv:FTV88_0149"/>
<organism evidence="2 3">
    <name type="scientific">Heliorestis convoluta</name>
    <dbReference type="NCBI Taxonomy" id="356322"/>
    <lineage>
        <taxon>Bacteria</taxon>
        <taxon>Bacillati</taxon>
        <taxon>Bacillota</taxon>
        <taxon>Clostridia</taxon>
        <taxon>Eubacteriales</taxon>
        <taxon>Heliobacteriaceae</taxon>
        <taxon>Heliorestis</taxon>
    </lineage>
</organism>
<evidence type="ECO:0000313" key="3">
    <source>
        <dbReference type="Proteomes" id="UP000366051"/>
    </source>
</evidence>
<reference evidence="3" key="1">
    <citation type="submission" date="2019-11" db="EMBL/GenBank/DDBJ databases">
        <title>Genome sequence of Heliorestis convoluta strain HH, an alkaliphilic and minimalistic phototrophic bacterium from a soda lake in Egypt.</title>
        <authorList>
            <person name="Dewey E.D."/>
            <person name="Stokes L.M."/>
            <person name="Burchell B.M."/>
            <person name="Shaffer K.N."/>
            <person name="Huntington A.M."/>
            <person name="Baker J.M."/>
            <person name="Nadendla S."/>
            <person name="Giglio M.G."/>
            <person name="Touchman J.W."/>
            <person name="Blankenship R.E."/>
            <person name="Madigan M.T."/>
            <person name="Sattley W.M."/>
        </authorList>
    </citation>
    <scope>NUCLEOTIDE SEQUENCE [LARGE SCALE GENOMIC DNA]</scope>
    <source>
        <strain evidence="3">HH</strain>
    </source>
</reference>
<feature type="coiled-coil region" evidence="1">
    <location>
        <begin position="298"/>
        <end position="375"/>
    </location>
</feature>
<proteinExistence type="predicted"/>
<evidence type="ECO:0008006" key="4">
    <source>
        <dbReference type="Google" id="ProtNLM"/>
    </source>
</evidence>